<gene>
    <name evidence="2" type="ORF">ACD_80C00145G0044</name>
</gene>
<comment type="caution">
    <text evidence="2">The sequence shown here is derived from an EMBL/GenBank/DDBJ whole genome shotgun (WGS) entry which is preliminary data.</text>
</comment>
<accession>K1X473</accession>
<keyword evidence="1" id="KW-0732">Signal</keyword>
<sequence>MKKIFVIVLMLTIIIAFQNTSHAQEVGVGDIIFEENTAEVITHGFLINELSYNITKLHLFIAEKNIEATNYEGKTLMTIKRLEELTKTDVIGILNLSTNKEEALAKYLSDCNQELQKWDIISAYMKQEMGILKEDMQSCLVEKNISDKAYFDAIDRYDQSIMQTSLDESIQYETCAAKNRIQYNAKTGIAQKLVFYLWVLQKKYDLLFTKQEILAQNFTVFRDKILPDLTQIDQLLQQYKF</sequence>
<reference evidence="2" key="1">
    <citation type="journal article" date="2012" name="Science">
        <title>Fermentation, hydrogen, and sulfur metabolism in multiple uncultivated bacterial phyla.</title>
        <authorList>
            <person name="Wrighton K.C."/>
            <person name="Thomas B.C."/>
            <person name="Sharon I."/>
            <person name="Miller C.S."/>
            <person name="Castelle C.J."/>
            <person name="VerBerkmoes N.C."/>
            <person name="Wilkins M.J."/>
            <person name="Hettich R.L."/>
            <person name="Lipton M.S."/>
            <person name="Williams K.H."/>
            <person name="Long P.E."/>
            <person name="Banfield J.F."/>
        </authorList>
    </citation>
    <scope>NUCLEOTIDE SEQUENCE [LARGE SCALE GENOMIC DNA]</scope>
</reference>
<feature type="chain" id="PRO_5022726952" evidence="1">
    <location>
        <begin position="24"/>
        <end position="241"/>
    </location>
</feature>
<proteinExistence type="predicted"/>
<evidence type="ECO:0000256" key="1">
    <source>
        <dbReference type="SAM" id="SignalP"/>
    </source>
</evidence>
<evidence type="ECO:0000313" key="2">
    <source>
        <dbReference type="EMBL" id="EKD24910.1"/>
    </source>
</evidence>
<organism evidence="2">
    <name type="scientific">uncultured bacterium</name>
    <name type="common">gcode 4</name>
    <dbReference type="NCBI Taxonomy" id="1234023"/>
    <lineage>
        <taxon>Bacteria</taxon>
        <taxon>environmental samples</taxon>
    </lineage>
</organism>
<feature type="signal peptide" evidence="1">
    <location>
        <begin position="1"/>
        <end position="23"/>
    </location>
</feature>
<protein>
    <submittedName>
        <fullName evidence="2">Uncharacterized protein</fullName>
    </submittedName>
</protein>
<dbReference type="AlphaFoldDB" id="K1X473"/>
<dbReference type="EMBL" id="AMFJ01036152">
    <property type="protein sequence ID" value="EKD24910.1"/>
    <property type="molecule type" value="Genomic_DNA"/>
</dbReference>
<name>K1X473_9BACT</name>